<evidence type="ECO:0000256" key="1">
    <source>
        <dbReference type="ARBA" id="ARBA00022723"/>
    </source>
</evidence>
<accession>A0A1H7U684</accession>
<dbReference type="PANTHER" id="PTHR34448">
    <property type="entry name" value="AMINOPEPTIDASE"/>
    <property type="match status" value="1"/>
</dbReference>
<organism evidence="2 3">
    <name type="scientific">Nonomuraea pusilla</name>
    <dbReference type="NCBI Taxonomy" id="46177"/>
    <lineage>
        <taxon>Bacteria</taxon>
        <taxon>Bacillati</taxon>
        <taxon>Actinomycetota</taxon>
        <taxon>Actinomycetes</taxon>
        <taxon>Streptosporangiales</taxon>
        <taxon>Streptosporangiaceae</taxon>
        <taxon>Nonomuraea</taxon>
    </lineage>
</organism>
<reference evidence="2 3" key="1">
    <citation type="submission" date="2016-10" db="EMBL/GenBank/DDBJ databases">
        <authorList>
            <person name="de Groot N.N."/>
        </authorList>
    </citation>
    <scope>NUCLEOTIDE SEQUENCE [LARGE SCALE GENOMIC DNA]</scope>
    <source>
        <strain evidence="2 3">DSM 43357</strain>
    </source>
</reference>
<dbReference type="GO" id="GO:0004177">
    <property type="term" value="F:aminopeptidase activity"/>
    <property type="evidence" value="ECO:0007669"/>
    <property type="project" value="InterPro"/>
</dbReference>
<evidence type="ECO:0000313" key="2">
    <source>
        <dbReference type="EMBL" id="SEL92198.1"/>
    </source>
</evidence>
<dbReference type="InterPro" id="IPR000787">
    <property type="entry name" value="Peptidase_M29"/>
</dbReference>
<dbReference type="AlphaFoldDB" id="A0A1H7U684"/>
<dbReference type="Pfam" id="PF02073">
    <property type="entry name" value="Peptidase_M29"/>
    <property type="match status" value="1"/>
</dbReference>
<dbReference type="GO" id="GO:0046872">
    <property type="term" value="F:metal ion binding"/>
    <property type="evidence" value="ECO:0007669"/>
    <property type="project" value="UniProtKB-KW"/>
</dbReference>
<evidence type="ECO:0000313" key="3">
    <source>
        <dbReference type="Proteomes" id="UP000198953"/>
    </source>
</evidence>
<keyword evidence="2" id="KW-0645">Protease</keyword>
<dbReference type="GO" id="GO:0006508">
    <property type="term" value="P:proteolysis"/>
    <property type="evidence" value="ECO:0007669"/>
    <property type="project" value="UniProtKB-KW"/>
</dbReference>
<dbReference type="InterPro" id="IPR052170">
    <property type="entry name" value="M29_Exopeptidase"/>
</dbReference>
<protein>
    <submittedName>
        <fullName evidence="2">Thermophilic metalloprotease (M29)</fullName>
    </submittedName>
</protein>
<sequence length="146" mass="15835">MAEWKTRAAELDRLASIANAGRRRALRFRGPGTDLEVGLFGTSRWVSAADRTTSGHDHYANLPSEDIFTTPDPDRVSGYLTIWRGRPLSDGRVVQDALRRFEDGRVVEVRGEGAADGLRARIAVDAFAVTDAGDEIPVVAGGAWAL</sequence>
<name>A0A1H7U684_9ACTN</name>
<dbReference type="PANTHER" id="PTHR34448:SF3">
    <property type="entry name" value="AMINOPEPTIDASE AMPS"/>
    <property type="match status" value="1"/>
</dbReference>
<keyword evidence="3" id="KW-1185">Reference proteome</keyword>
<dbReference type="GO" id="GO:0008237">
    <property type="term" value="F:metallopeptidase activity"/>
    <property type="evidence" value="ECO:0007669"/>
    <property type="project" value="UniProtKB-KW"/>
</dbReference>
<dbReference type="EMBL" id="FOBF01000008">
    <property type="protein sequence ID" value="SEL92198.1"/>
    <property type="molecule type" value="Genomic_DNA"/>
</dbReference>
<dbReference type="SUPFAM" id="SSF144052">
    <property type="entry name" value="Thermophilic metalloprotease-like"/>
    <property type="match status" value="1"/>
</dbReference>
<keyword evidence="2" id="KW-0482">Metalloprotease</keyword>
<keyword evidence="1" id="KW-0479">Metal-binding</keyword>
<dbReference type="Proteomes" id="UP000198953">
    <property type="component" value="Unassembled WGS sequence"/>
</dbReference>
<gene>
    <name evidence="2" type="ORF">SAMN05660976_03674</name>
</gene>
<proteinExistence type="predicted"/>
<keyword evidence="2" id="KW-0378">Hydrolase</keyword>